<dbReference type="KEGG" id="mdu:MDUV_25960"/>
<dbReference type="EMBL" id="AP022563">
    <property type="protein sequence ID" value="BBX17736.1"/>
    <property type="molecule type" value="Genomic_DNA"/>
</dbReference>
<name>A0A7I7K0S6_9MYCO</name>
<gene>
    <name evidence="1" type="ORF">MDUV_25960</name>
</gene>
<sequence>MAAPAEHHGRALQLRVSEPRCRICRDPETRRTVNHLLDRRQALLTVRDVCEVVGQEVSAPGLTYRAILGHLEPLNALRPERDQITYDSLWVHAQRHHDWRGVVAYWCARLDRELGERLRRMRQT</sequence>
<evidence type="ECO:0000313" key="2">
    <source>
        <dbReference type="Proteomes" id="UP000467006"/>
    </source>
</evidence>
<keyword evidence="2" id="KW-1185">Reference proteome</keyword>
<proteinExistence type="predicted"/>
<reference evidence="1 2" key="1">
    <citation type="journal article" date="2019" name="Emerg. Microbes Infect.">
        <title>Comprehensive subspecies identification of 175 nontuberculous mycobacteria species based on 7547 genomic profiles.</title>
        <authorList>
            <person name="Matsumoto Y."/>
            <person name="Kinjo T."/>
            <person name="Motooka D."/>
            <person name="Nabeya D."/>
            <person name="Jung N."/>
            <person name="Uechi K."/>
            <person name="Horii T."/>
            <person name="Iida T."/>
            <person name="Fujita J."/>
            <person name="Nakamura S."/>
        </authorList>
    </citation>
    <scope>NUCLEOTIDE SEQUENCE [LARGE SCALE GENOMIC DNA]</scope>
    <source>
        <strain evidence="1 2">JCM 6396</strain>
    </source>
</reference>
<organism evidence="1 2">
    <name type="scientific">Mycolicibacterium duvalii</name>
    <dbReference type="NCBI Taxonomy" id="39688"/>
    <lineage>
        <taxon>Bacteria</taxon>
        <taxon>Bacillati</taxon>
        <taxon>Actinomycetota</taxon>
        <taxon>Actinomycetes</taxon>
        <taxon>Mycobacteriales</taxon>
        <taxon>Mycobacteriaceae</taxon>
        <taxon>Mycolicibacterium</taxon>
    </lineage>
</organism>
<dbReference type="Proteomes" id="UP000467006">
    <property type="component" value="Chromosome"/>
</dbReference>
<dbReference type="AlphaFoldDB" id="A0A7I7K0S6"/>
<protein>
    <submittedName>
        <fullName evidence="1">Uncharacterized protein</fullName>
    </submittedName>
</protein>
<accession>A0A7I7K0S6</accession>
<evidence type="ECO:0000313" key="1">
    <source>
        <dbReference type="EMBL" id="BBX17736.1"/>
    </source>
</evidence>